<evidence type="ECO:0000313" key="8">
    <source>
        <dbReference type="EMBL" id="MFC3165525.1"/>
    </source>
</evidence>
<dbReference type="Gene3D" id="1.10.287.950">
    <property type="entry name" value="Methyl-accepting chemotaxis protein"/>
    <property type="match status" value="1"/>
</dbReference>
<proteinExistence type="inferred from homology"/>
<protein>
    <submittedName>
        <fullName evidence="8">Methyl-accepting chemotaxis protein</fullName>
    </submittedName>
</protein>
<feature type="domain" description="HAMP" evidence="7">
    <location>
        <begin position="369"/>
        <end position="422"/>
    </location>
</feature>
<dbReference type="CDD" id="cd11386">
    <property type="entry name" value="MCP_signal"/>
    <property type="match status" value="1"/>
</dbReference>
<keyword evidence="9" id="KW-1185">Reference proteome</keyword>
<dbReference type="Pfam" id="PF00672">
    <property type="entry name" value="HAMP"/>
    <property type="match status" value="1"/>
</dbReference>
<dbReference type="PROSITE" id="PS50111">
    <property type="entry name" value="CHEMOTAXIS_TRANSDUC_2"/>
    <property type="match status" value="1"/>
</dbReference>
<comment type="caution">
    <text evidence="8">The sequence shown here is derived from an EMBL/GenBank/DDBJ whole genome shotgun (WGS) entry which is preliminary data.</text>
</comment>
<reference evidence="9" key="1">
    <citation type="journal article" date="2019" name="Int. J. Syst. Evol. Microbiol.">
        <title>The Global Catalogue of Microorganisms (GCM) 10K type strain sequencing project: providing services to taxonomists for standard genome sequencing and annotation.</title>
        <authorList>
            <consortium name="The Broad Institute Genomics Platform"/>
            <consortium name="The Broad Institute Genome Sequencing Center for Infectious Disease"/>
            <person name="Wu L."/>
            <person name="Ma J."/>
        </authorList>
    </citation>
    <scope>NUCLEOTIDE SEQUENCE [LARGE SCALE GENOMIC DNA]</scope>
    <source>
        <strain evidence="9">KCTC 52231</strain>
    </source>
</reference>
<organism evidence="8 9">
    <name type="scientific">Ciceribacter thiooxidans</name>
    <dbReference type="NCBI Taxonomy" id="1969821"/>
    <lineage>
        <taxon>Bacteria</taxon>
        <taxon>Pseudomonadati</taxon>
        <taxon>Pseudomonadota</taxon>
        <taxon>Alphaproteobacteria</taxon>
        <taxon>Hyphomicrobiales</taxon>
        <taxon>Rhizobiaceae</taxon>
        <taxon>Ciceribacter</taxon>
    </lineage>
</organism>
<dbReference type="PANTHER" id="PTHR43531:SF11">
    <property type="entry name" value="METHYL-ACCEPTING CHEMOTAXIS PROTEIN 3"/>
    <property type="match status" value="1"/>
</dbReference>
<gene>
    <name evidence="8" type="ORF">ACFOHV_19780</name>
</gene>
<feature type="domain" description="Methyl-accepting transducer" evidence="6">
    <location>
        <begin position="507"/>
        <end position="736"/>
    </location>
</feature>
<evidence type="ECO:0000256" key="4">
    <source>
        <dbReference type="SAM" id="MobiDB-lite"/>
    </source>
</evidence>
<dbReference type="CDD" id="cd06225">
    <property type="entry name" value="HAMP"/>
    <property type="match status" value="1"/>
</dbReference>
<evidence type="ECO:0000256" key="5">
    <source>
        <dbReference type="SAM" id="Phobius"/>
    </source>
</evidence>
<dbReference type="PROSITE" id="PS50885">
    <property type="entry name" value="HAMP"/>
    <property type="match status" value="2"/>
</dbReference>
<dbReference type="RefSeq" id="WP_378143877.1">
    <property type="nucleotide sequence ID" value="NZ_JBHRTG010000019.1"/>
</dbReference>
<comment type="similarity">
    <text evidence="2">Belongs to the methyl-accepting chemotaxis (MCP) protein family.</text>
</comment>
<dbReference type="SMART" id="SM00283">
    <property type="entry name" value="MA"/>
    <property type="match status" value="1"/>
</dbReference>
<keyword evidence="5" id="KW-1133">Transmembrane helix</keyword>
<dbReference type="InterPro" id="IPR004089">
    <property type="entry name" value="MCPsignal_dom"/>
</dbReference>
<feature type="region of interest" description="Disordered" evidence="4">
    <location>
        <begin position="423"/>
        <end position="445"/>
    </location>
</feature>
<evidence type="ECO:0000259" key="7">
    <source>
        <dbReference type="PROSITE" id="PS50885"/>
    </source>
</evidence>
<dbReference type="SUPFAM" id="SSF58104">
    <property type="entry name" value="Methyl-accepting chemotaxis protein (MCP) signaling domain"/>
    <property type="match status" value="1"/>
</dbReference>
<dbReference type="Proteomes" id="UP001595647">
    <property type="component" value="Unassembled WGS sequence"/>
</dbReference>
<keyword evidence="5" id="KW-0812">Transmembrane</keyword>
<accession>A0ABV7I997</accession>
<feature type="transmembrane region" description="Helical" evidence="5">
    <location>
        <begin position="30"/>
        <end position="54"/>
    </location>
</feature>
<evidence type="ECO:0000259" key="6">
    <source>
        <dbReference type="PROSITE" id="PS50111"/>
    </source>
</evidence>
<name>A0ABV7I997_9HYPH</name>
<evidence type="ECO:0000256" key="3">
    <source>
        <dbReference type="PROSITE-ProRule" id="PRU00284"/>
    </source>
</evidence>
<dbReference type="Pfam" id="PF00015">
    <property type="entry name" value="MCPsignal"/>
    <property type="match status" value="1"/>
</dbReference>
<dbReference type="SMART" id="SM00304">
    <property type="entry name" value="HAMP"/>
    <property type="match status" value="2"/>
</dbReference>
<dbReference type="InterPro" id="IPR051310">
    <property type="entry name" value="MCP_chemotaxis"/>
</dbReference>
<evidence type="ECO:0000313" key="9">
    <source>
        <dbReference type="Proteomes" id="UP001595647"/>
    </source>
</evidence>
<feature type="transmembrane region" description="Helical" evidence="5">
    <location>
        <begin position="346"/>
        <end position="368"/>
    </location>
</feature>
<dbReference type="Gene3D" id="1.10.8.500">
    <property type="entry name" value="HAMP domain in histidine kinase"/>
    <property type="match status" value="1"/>
</dbReference>
<dbReference type="PANTHER" id="PTHR43531">
    <property type="entry name" value="PROTEIN ICFG"/>
    <property type="match status" value="1"/>
</dbReference>
<dbReference type="InterPro" id="IPR003660">
    <property type="entry name" value="HAMP_dom"/>
</dbReference>
<sequence length="790" mass="84745">MNSETFFSERTHDIHRAERPTRAGFGIRDILLLILSAFVFALLFIASSNIYAAWEDMTAAKAMHANAEVGELFLTSAGALATERGFTNTVLAQNSIATQNSISRIQELRRKGDEALSSALAEVRKGPDFKGKGRLLARVRQDFEALVALRSEVEAQWSRIASERDAAVARRWVPSVTALIMSSQELRIAAQVVPSTALARTQIMLDLRQAMWVIAEYAGRERAVIGGKIAAGKPLDGDTLAILAGYRGRLEQSWATIEAYEKRDFASANVLSAIATARSEFFVTFEKLRKEVYAANADRRKYPVSGDEWITAATKAIDSLLNLSEDIGAAAGTYADLIETDSLQTLVSSIAILLVALAFGGLALWTIVVRITRPVHLLTGTMSRLANGELELTVPFVSRRDEIGQMAQAVEVFRQAGAANRRLEAEAEENRSQSERERAHRDAQKAAESESLQFAISALGAALAHLANGNMEHRIHSAFAGSLDTLRVDFNQSAETLESALREVGGNAAAIHTSTEQLRSATSDLARRTEAQAASVEQTAAAIEEITTAVKDASRRAGEAGNLVARTRDQAETSGSIVEQAVRAMGEIETSSDAIGTIITVIDNIAFQTNLLALNAGVEAARAGDAGKGFAVVAQEVRELAQRSADAAQEIKVLIAASTDQVKQGVLLVGETGNALRSIVAEVQEINRHVVGIVDAAREQSIGLSEINTAVNQMDQSAQQNAAMVEQSSTACSGLAMQAAALTNLLSRFRFGAQQSDAGHALHQESTPVQQVIAVGPRDIYVSRGTRATS</sequence>
<keyword evidence="3" id="KW-0807">Transducer</keyword>
<dbReference type="EMBL" id="JBHRTG010000019">
    <property type="protein sequence ID" value="MFC3165525.1"/>
    <property type="molecule type" value="Genomic_DNA"/>
</dbReference>
<evidence type="ECO:0000256" key="1">
    <source>
        <dbReference type="ARBA" id="ARBA00022500"/>
    </source>
</evidence>
<feature type="domain" description="HAMP" evidence="7">
    <location>
        <begin position="450"/>
        <end position="502"/>
    </location>
</feature>
<dbReference type="SUPFAM" id="SSF158472">
    <property type="entry name" value="HAMP domain-like"/>
    <property type="match status" value="1"/>
</dbReference>
<evidence type="ECO:0000256" key="2">
    <source>
        <dbReference type="ARBA" id="ARBA00029447"/>
    </source>
</evidence>
<keyword evidence="5" id="KW-0472">Membrane</keyword>
<keyword evidence="1" id="KW-0145">Chemotaxis</keyword>